<evidence type="ECO:0000256" key="1">
    <source>
        <dbReference type="SAM" id="SignalP"/>
    </source>
</evidence>
<keyword evidence="1" id="KW-0732">Signal</keyword>
<dbReference type="Gene3D" id="1.50.10.20">
    <property type="match status" value="1"/>
</dbReference>
<dbReference type="Proteomes" id="UP001303373">
    <property type="component" value="Chromosome 4"/>
</dbReference>
<keyword evidence="3" id="KW-1185">Reference proteome</keyword>
<feature type="chain" id="PRO_5042855832" evidence="1">
    <location>
        <begin position="19"/>
        <end position="531"/>
    </location>
</feature>
<dbReference type="PANTHER" id="PTHR47791">
    <property type="entry name" value="MEIOTICALLY UP-REGULATED GENE 191 PROTEIN"/>
    <property type="match status" value="1"/>
</dbReference>
<dbReference type="InterPro" id="IPR005198">
    <property type="entry name" value="Glyco_hydro_76"/>
</dbReference>
<proteinExistence type="predicted"/>
<accession>A0AAQ3M4B7</accession>
<dbReference type="Pfam" id="PF03663">
    <property type="entry name" value="Glyco_hydro_76"/>
    <property type="match status" value="1"/>
</dbReference>
<evidence type="ECO:0000313" key="2">
    <source>
        <dbReference type="EMBL" id="WPH00620.1"/>
    </source>
</evidence>
<dbReference type="GO" id="GO:0005975">
    <property type="term" value="P:carbohydrate metabolic process"/>
    <property type="evidence" value="ECO:0007669"/>
    <property type="project" value="InterPro"/>
</dbReference>
<sequence length="531" mass="58805">MLHLRFYTALLLVPLVAGHKSYFAEFEDTIQTLQLNYFNGTTWPDAENWQTAVLDTLLAASEISITNALQEYGGNVPGENPSPSDTPNVLIQKYFSNNVDAYGGEDVGQIFGDAYDDEQWVVLEWLEVLKFIHRYDDYASSDLGKSYIDEFAHRAHIFYDDVQKAYDTSLCDGGLTWQPKLATYKNAITNELFISSSIKMYLYFPGDTNTDGMPTPNTTTVRGQPIGPLPTLQAQDPSLLDNAKKEYEWFKSHNFLNSQGLVVDGFHISAGQTQCDQRNEMVYTYNQGVLLEGLRGLWEATGDVTYLNDGYTYINSVMNATGWNNGEPKTDGQWNGLGRNGYLEDYCDMDGSCSNDAMLFKGIYFHNLNTFCEALPTDQALIPGVTTTAPSSLASSHDNTCAGYKNWVQHNADGAINSRDPTTAIIGGWWAVNSPNTDSSKRSIISKPVLPAGAVDIINQPWILATDPWKCEGVDGCLVNENISIKRSAMSSDISKRSATQYTVQTQGSGLAVIEAASDFELKPAGYWRLK</sequence>
<dbReference type="InterPro" id="IPR008928">
    <property type="entry name" value="6-hairpin_glycosidase_sf"/>
</dbReference>
<dbReference type="PANTHER" id="PTHR47791:SF2">
    <property type="entry name" value="ENDO MANNANASE, GH76 FAMILY (EUROFUNG)"/>
    <property type="match status" value="1"/>
</dbReference>
<organism evidence="2 3">
    <name type="scientific">Acrodontium crateriforme</name>
    <dbReference type="NCBI Taxonomy" id="150365"/>
    <lineage>
        <taxon>Eukaryota</taxon>
        <taxon>Fungi</taxon>
        <taxon>Dikarya</taxon>
        <taxon>Ascomycota</taxon>
        <taxon>Pezizomycotina</taxon>
        <taxon>Dothideomycetes</taxon>
        <taxon>Dothideomycetidae</taxon>
        <taxon>Mycosphaerellales</taxon>
        <taxon>Teratosphaeriaceae</taxon>
        <taxon>Acrodontium</taxon>
    </lineage>
</organism>
<reference evidence="2 3" key="1">
    <citation type="submission" date="2023-11" db="EMBL/GenBank/DDBJ databases">
        <title>An acidophilic fungus is an integral part of prey digestion in a carnivorous sundew plant.</title>
        <authorList>
            <person name="Tsai I.J."/>
        </authorList>
    </citation>
    <scope>NUCLEOTIDE SEQUENCE [LARGE SCALE GENOMIC DNA]</scope>
    <source>
        <strain evidence="2">169a</strain>
    </source>
</reference>
<dbReference type="InterPro" id="IPR053169">
    <property type="entry name" value="MUG_Protein"/>
</dbReference>
<evidence type="ECO:0000313" key="3">
    <source>
        <dbReference type="Proteomes" id="UP001303373"/>
    </source>
</evidence>
<dbReference type="AlphaFoldDB" id="A0AAQ3M4B7"/>
<dbReference type="EMBL" id="CP138583">
    <property type="protein sequence ID" value="WPH00620.1"/>
    <property type="molecule type" value="Genomic_DNA"/>
</dbReference>
<feature type="signal peptide" evidence="1">
    <location>
        <begin position="1"/>
        <end position="18"/>
    </location>
</feature>
<name>A0AAQ3M4B7_9PEZI</name>
<dbReference type="SUPFAM" id="SSF48208">
    <property type="entry name" value="Six-hairpin glycosidases"/>
    <property type="match status" value="1"/>
</dbReference>
<dbReference type="GO" id="GO:0016787">
    <property type="term" value="F:hydrolase activity"/>
    <property type="evidence" value="ECO:0007669"/>
    <property type="project" value="UniProtKB-KW"/>
</dbReference>
<gene>
    <name evidence="2" type="ORF">R9X50_00345000</name>
</gene>
<keyword evidence="2" id="KW-0378">Hydrolase</keyword>
<protein>
    <submittedName>
        <fullName evidence="2">Glycoside hydrolase family 76 protein</fullName>
    </submittedName>
</protein>